<keyword evidence="3" id="KW-1185">Reference proteome</keyword>
<evidence type="ECO:0000313" key="2">
    <source>
        <dbReference type="EMBL" id="TNN60307.1"/>
    </source>
</evidence>
<sequence>MRKKNPSKRIPVSRRIVAHYIEEIDSAEERRGGATRRSLNPGKEGPREEERRGRFASSRGPGAEQRHRRVSAEKTAPSSKKTTARRMGVAHSSRARAPRGSQSSSYTHRGHLGHIYTHIDDSSTHDDTRIRVTDIISVLL</sequence>
<evidence type="ECO:0000256" key="1">
    <source>
        <dbReference type="SAM" id="MobiDB-lite"/>
    </source>
</evidence>
<proteinExistence type="predicted"/>
<gene>
    <name evidence="2" type="ORF">EYF80_029472</name>
</gene>
<reference evidence="2 3" key="1">
    <citation type="submission" date="2019-03" db="EMBL/GenBank/DDBJ databases">
        <title>First draft genome of Liparis tanakae, snailfish: a comprehensive survey of snailfish specific genes.</title>
        <authorList>
            <person name="Kim W."/>
            <person name="Song I."/>
            <person name="Jeong J.-H."/>
            <person name="Kim D."/>
            <person name="Kim S."/>
            <person name="Ryu S."/>
            <person name="Song J.Y."/>
            <person name="Lee S.K."/>
        </authorList>
    </citation>
    <scope>NUCLEOTIDE SEQUENCE [LARGE SCALE GENOMIC DNA]</scope>
    <source>
        <tissue evidence="2">Muscle</tissue>
    </source>
</reference>
<comment type="caution">
    <text evidence="2">The sequence shown here is derived from an EMBL/GenBank/DDBJ whole genome shotgun (WGS) entry which is preliminary data.</text>
</comment>
<dbReference type="Proteomes" id="UP000314294">
    <property type="component" value="Unassembled WGS sequence"/>
</dbReference>
<evidence type="ECO:0000313" key="3">
    <source>
        <dbReference type="Proteomes" id="UP000314294"/>
    </source>
</evidence>
<dbReference type="AlphaFoldDB" id="A0A4Z2H369"/>
<dbReference type="EMBL" id="SRLO01000336">
    <property type="protein sequence ID" value="TNN60307.1"/>
    <property type="molecule type" value="Genomic_DNA"/>
</dbReference>
<protein>
    <submittedName>
        <fullName evidence="2">Uncharacterized protein</fullName>
    </submittedName>
</protein>
<feature type="compositionally biased region" description="Basic and acidic residues" evidence="1">
    <location>
        <begin position="44"/>
        <end position="53"/>
    </location>
</feature>
<organism evidence="2 3">
    <name type="scientific">Liparis tanakae</name>
    <name type="common">Tanaka's snailfish</name>
    <dbReference type="NCBI Taxonomy" id="230148"/>
    <lineage>
        <taxon>Eukaryota</taxon>
        <taxon>Metazoa</taxon>
        <taxon>Chordata</taxon>
        <taxon>Craniata</taxon>
        <taxon>Vertebrata</taxon>
        <taxon>Euteleostomi</taxon>
        <taxon>Actinopterygii</taxon>
        <taxon>Neopterygii</taxon>
        <taxon>Teleostei</taxon>
        <taxon>Neoteleostei</taxon>
        <taxon>Acanthomorphata</taxon>
        <taxon>Eupercaria</taxon>
        <taxon>Perciformes</taxon>
        <taxon>Cottioidei</taxon>
        <taxon>Cottales</taxon>
        <taxon>Liparidae</taxon>
        <taxon>Liparis</taxon>
    </lineage>
</organism>
<accession>A0A4Z2H369</accession>
<feature type="region of interest" description="Disordered" evidence="1">
    <location>
        <begin position="1"/>
        <end position="109"/>
    </location>
</feature>
<name>A0A4Z2H369_9TELE</name>